<feature type="domain" description="C2H2-type" evidence="3">
    <location>
        <begin position="450"/>
        <end position="478"/>
    </location>
</feature>
<proteinExistence type="predicted"/>
<dbReference type="PROSITE" id="PS50157">
    <property type="entry name" value="ZINC_FINGER_C2H2_2"/>
    <property type="match status" value="1"/>
</dbReference>
<feature type="compositionally biased region" description="Low complexity" evidence="2">
    <location>
        <begin position="628"/>
        <end position="642"/>
    </location>
</feature>
<dbReference type="GO" id="GO:0006355">
    <property type="term" value="P:regulation of DNA-templated transcription"/>
    <property type="evidence" value="ECO:0007669"/>
    <property type="project" value="TreeGrafter"/>
</dbReference>
<organism evidence="4">
    <name type="scientific">Mesocestoides corti</name>
    <name type="common">Flatworm</name>
    <dbReference type="NCBI Taxonomy" id="53468"/>
    <lineage>
        <taxon>Eukaryota</taxon>
        <taxon>Metazoa</taxon>
        <taxon>Spiralia</taxon>
        <taxon>Lophotrochozoa</taxon>
        <taxon>Platyhelminthes</taxon>
        <taxon>Cestoda</taxon>
        <taxon>Eucestoda</taxon>
        <taxon>Cyclophyllidea</taxon>
        <taxon>Mesocestoididae</taxon>
        <taxon>Mesocestoides</taxon>
    </lineage>
</organism>
<dbReference type="PANTHER" id="PTHR15021">
    <property type="entry name" value="DISCONNECTED-RELATED"/>
    <property type="match status" value="1"/>
</dbReference>
<evidence type="ECO:0000256" key="1">
    <source>
        <dbReference type="PROSITE-ProRule" id="PRU00042"/>
    </source>
</evidence>
<dbReference type="AlphaFoldDB" id="A0A5K3F1R1"/>
<dbReference type="Gene3D" id="3.30.160.60">
    <property type="entry name" value="Classic Zinc Finger"/>
    <property type="match status" value="1"/>
</dbReference>
<dbReference type="PANTHER" id="PTHR15021:SF0">
    <property type="entry name" value="DISCO-RELATED, ISOFORM A-RELATED"/>
    <property type="match status" value="1"/>
</dbReference>
<reference evidence="4" key="1">
    <citation type="submission" date="2019-11" db="UniProtKB">
        <authorList>
            <consortium name="WormBaseParasite"/>
        </authorList>
    </citation>
    <scope>IDENTIFICATION</scope>
</reference>
<keyword evidence="1" id="KW-0863">Zinc-finger</keyword>
<feature type="region of interest" description="Disordered" evidence="2">
    <location>
        <begin position="357"/>
        <end position="437"/>
    </location>
</feature>
<feature type="region of interest" description="Disordered" evidence="2">
    <location>
        <begin position="598"/>
        <end position="663"/>
    </location>
</feature>
<keyword evidence="1" id="KW-0862">Zinc</keyword>
<feature type="region of interest" description="Disordered" evidence="2">
    <location>
        <begin position="1"/>
        <end position="25"/>
    </location>
</feature>
<dbReference type="SMART" id="SM00355">
    <property type="entry name" value="ZnF_C2H2"/>
    <property type="match status" value="2"/>
</dbReference>
<dbReference type="WBParaSite" id="MCU_004257-RA">
    <property type="protein sequence ID" value="MCU_004257-RA"/>
    <property type="gene ID" value="MCU_004257"/>
</dbReference>
<evidence type="ECO:0000259" key="3">
    <source>
        <dbReference type="PROSITE" id="PS50157"/>
    </source>
</evidence>
<sequence>MRQGKITTDSVGSNGSTSTDLPWSSPGMRNFTTPQSARCASSGCECKAFLPTINAVRQCSSCSHSWVFHACSKFQSLPPFFGTSIKSDPNLIIVMFETMGMALLGCHSIPTRIKILLDRIWSTSRLQVDLTQFLLSFGWTLQDYTRGYMLTDHRGQLRDRWVCCRIEEETVIIQQFLRFLETRHLAHDMLASLDAEKSQFPRENLPQPQPPADYLLGPLPPNLAGKQEAMKKDSAELPTAFPTVNLGTDLSARFVAAMAAAAFTSKMPFPKLPGSLPMPPLLPPWCKADNTTPSSSEALPIPPIPSFPFPPPPIPTSSTASMEVIDATAGAFKASVNDRKKCLGDLFDIWSTPFTNIPESKATSSDQKMEPRTPMDFTTDLSGPGKTPAYQRSPRATSTKKMSSEYKRPHHSGGSSSAFSDCKQEGRQGTATVQRDPLALNLTGRNKKRVLCTTCKKSFCDKGALKIHFSAVHLREMHKCTIRGCNMWFSSRRSRNRHSANPNPRLHVTHPGKRLPENAAIVDDGSGETVFQRSQMPSAVLNPPILSPFIARSPSPQGSLLNQSDPGIQIASSLCQSQGEMQRQTPESSDEGIFIPEREKESEEGSLSCHSNHRSPTTEFSAFNLAQSSPSPSSSHHCSTSPLQLHNSSLSDENKGFGSAPQA</sequence>
<protein>
    <submittedName>
        <fullName evidence="4">C2H2-type domain-containing protein</fullName>
    </submittedName>
</protein>
<name>A0A5K3F1R1_MESCO</name>
<evidence type="ECO:0000313" key="4">
    <source>
        <dbReference type="WBParaSite" id="MCU_004257-RA"/>
    </source>
</evidence>
<evidence type="ECO:0000256" key="2">
    <source>
        <dbReference type="SAM" id="MobiDB-lite"/>
    </source>
</evidence>
<dbReference type="InterPro" id="IPR040436">
    <property type="entry name" value="Disconnected-like"/>
</dbReference>
<dbReference type="GO" id="GO:0005634">
    <property type="term" value="C:nucleus"/>
    <property type="evidence" value="ECO:0007669"/>
    <property type="project" value="TreeGrafter"/>
</dbReference>
<accession>A0A5K3F1R1</accession>
<dbReference type="GO" id="GO:0008270">
    <property type="term" value="F:zinc ion binding"/>
    <property type="evidence" value="ECO:0007669"/>
    <property type="project" value="UniProtKB-KW"/>
</dbReference>
<dbReference type="InterPro" id="IPR013087">
    <property type="entry name" value="Znf_C2H2_type"/>
</dbReference>
<keyword evidence="1" id="KW-0479">Metal-binding</keyword>
<feature type="compositionally biased region" description="Polar residues" evidence="2">
    <location>
        <begin position="608"/>
        <end position="627"/>
    </location>
</feature>
<dbReference type="PROSITE" id="PS00028">
    <property type="entry name" value="ZINC_FINGER_C2H2_1"/>
    <property type="match status" value="1"/>
</dbReference>
<feature type="compositionally biased region" description="Polar residues" evidence="2">
    <location>
        <begin position="1"/>
        <end position="22"/>
    </location>
</feature>
<feature type="compositionally biased region" description="Polar residues" evidence="2">
    <location>
        <begin position="357"/>
        <end position="366"/>
    </location>
</feature>